<dbReference type="PhylomeDB" id="A0A178WCR8"/>
<dbReference type="InterPro" id="IPR036936">
    <property type="entry name" value="CRIB_dom_sf"/>
</dbReference>
<dbReference type="AlphaFoldDB" id="A0A178WCR8"/>
<dbReference type="Pfam" id="PF00786">
    <property type="entry name" value="PBD"/>
    <property type="match status" value="1"/>
</dbReference>
<dbReference type="PANTHER" id="PTHR46325:SF39">
    <property type="entry name" value="CRIB DOMAIN-CONTAINING PROTEIN RIC8"/>
    <property type="match status" value="1"/>
</dbReference>
<dbReference type="Proteomes" id="UP000078284">
    <property type="component" value="Chromosome 1"/>
</dbReference>
<dbReference type="OMA" id="PMDNGTD"/>
<dbReference type="SMART" id="SM00285">
    <property type="entry name" value="PBD"/>
    <property type="match status" value="1"/>
</dbReference>
<name>A0A178WCR8_ARATH</name>
<dbReference type="RefSeq" id="NP_001030953.1">
    <property type="nucleotide sequence ID" value="NM_001035876.2"/>
</dbReference>
<feature type="domain" description="CRIB" evidence="2">
    <location>
        <begin position="17"/>
        <end position="30"/>
    </location>
</feature>
<dbReference type="InterPro" id="IPR000095">
    <property type="entry name" value="CRIB_dom"/>
</dbReference>
<feature type="compositionally biased region" description="Low complexity" evidence="1">
    <location>
        <begin position="158"/>
        <end position="171"/>
    </location>
</feature>
<reference evidence="4" key="1">
    <citation type="journal article" date="2016" name="Proc. Natl. Acad. Sci. U.S.A.">
        <title>Chromosome-level assembly of Arabidopsis thaliana Ler reveals the extent of translocation and inversion polymorphisms.</title>
        <authorList>
            <person name="Zapata L."/>
            <person name="Ding J."/>
            <person name="Willing E.M."/>
            <person name="Hartwig B."/>
            <person name="Bezdan D."/>
            <person name="Jiao W.B."/>
            <person name="Patel V."/>
            <person name="Velikkakam James G."/>
            <person name="Koornneef M."/>
            <person name="Ossowski S."/>
            <person name="Schneeberger K."/>
        </authorList>
    </citation>
    <scope>NUCLEOTIDE SEQUENCE [LARGE SCALE GENOMIC DNA]</scope>
    <source>
        <strain evidence="4">cv. Landsberg erecta</strain>
    </source>
</reference>
<comment type="caution">
    <text evidence="3">The sequence shown here is derived from an EMBL/GenBank/DDBJ whole genome shotgun (WGS) entry which is preliminary data.</text>
</comment>
<dbReference type="FunFam" id="3.90.810.10:FF:000029">
    <property type="entry name" value="Elongation factor Ts, mitochondrial"/>
    <property type="match status" value="1"/>
</dbReference>
<evidence type="ECO:0000313" key="4">
    <source>
        <dbReference type="Proteomes" id="UP000078284"/>
    </source>
</evidence>
<protein>
    <recommendedName>
        <fullName evidence="2">CRIB domain-containing protein</fullName>
    </recommendedName>
</protein>
<feature type="region of interest" description="Disordered" evidence="1">
    <location>
        <begin position="72"/>
        <end position="177"/>
    </location>
</feature>
<organism evidence="3 4">
    <name type="scientific">Arabidopsis thaliana</name>
    <name type="common">Mouse-ear cress</name>
    <dbReference type="NCBI Taxonomy" id="3702"/>
    <lineage>
        <taxon>Eukaryota</taxon>
        <taxon>Viridiplantae</taxon>
        <taxon>Streptophyta</taxon>
        <taxon>Embryophyta</taxon>
        <taxon>Tracheophyta</taxon>
        <taxon>Spermatophyta</taxon>
        <taxon>Magnoliopsida</taxon>
        <taxon>eudicotyledons</taxon>
        <taxon>Gunneridae</taxon>
        <taxon>Pentapetalae</taxon>
        <taxon>rosids</taxon>
        <taxon>malvids</taxon>
        <taxon>Brassicales</taxon>
        <taxon>Brassicaceae</taxon>
        <taxon>Camelineae</taxon>
        <taxon>Arabidopsis</taxon>
    </lineage>
</organism>
<dbReference type="PANTHER" id="PTHR46325">
    <property type="entry name" value="CRIB DOMAIN-CONTAINING PROTEIN RIC8"/>
    <property type="match status" value="1"/>
</dbReference>
<evidence type="ECO:0000313" key="3">
    <source>
        <dbReference type="EMBL" id="OAP16239.1"/>
    </source>
</evidence>
<proteinExistence type="predicted"/>
<gene>
    <name evidence="3" type="ordered locus">AXX17_At1g03270</name>
</gene>
<dbReference type="EMBL" id="LUHQ01000001">
    <property type="protein sequence ID" value="OAP16239.1"/>
    <property type="molecule type" value="Genomic_DNA"/>
</dbReference>
<accession>A0A178WCR8</accession>
<dbReference type="PROSITE" id="PS50108">
    <property type="entry name" value="CRIB"/>
    <property type="match status" value="1"/>
</dbReference>
<sequence length="177" mass="19411">MINLHNAENEKEAEMQIGTPTDVKHVAHIGWDGGSVNHNPPSWMKDFKVLGGYSPALIGNIKEDASCIFEDSTRSRDIPRLPKSSRERSSTLGGSPTKERSRRRGSSQYNGNPKVSRRSSKESSAIPQDGGFNKKSRRKKSKDCVDGGSRRSSRRVRGSQVESISDSSSTSDAGYLT</sequence>
<evidence type="ECO:0000256" key="1">
    <source>
        <dbReference type="SAM" id="MobiDB-lite"/>
    </source>
</evidence>
<feature type="compositionally biased region" description="Basic and acidic residues" evidence="1">
    <location>
        <begin position="72"/>
        <end position="89"/>
    </location>
</feature>
<dbReference type="KEGG" id="ath:AT1G03982"/>
<evidence type="ECO:0000259" key="2">
    <source>
        <dbReference type="PROSITE" id="PS50108"/>
    </source>
</evidence>
<dbReference type="CDD" id="cd00132">
    <property type="entry name" value="CRIB"/>
    <property type="match status" value="1"/>
</dbReference>
<dbReference type="Gene3D" id="3.90.810.10">
    <property type="entry name" value="CRIB domain"/>
    <property type="match status" value="1"/>
</dbReference>